<dbReference type="Proteomes" id="UP001185922">
    <property type="component" value="Unassembled WGS sequence"/>
</dbReference>
<dbReference type="RefSeq" id="WP_317510160.1">
    <property type="nucleotide sequence ID" value="NZ_JAWLKH010000001.1"/>
</dbReference>
<dbReference type="AlphaFoldDB" id="A0AAE4U3P1"/>
<feature type="region of interest" description="Disordered" evidence="1">
    <location>
        <begin position="43"/>
        <end position="63"/>
    </location>
</feature>
<protein>
    <submittedName>
        <fullName evidence="2">Helix-turn-helix domain-containing protein</fullName>
    </submittedName>
</protein>
<reference evidence="2" key="1">
    <citation type="submission" date="2023-10" db="EMBL/GenBank/DDBJ databases">
        <title>Development of a sustainable strategy for remediation of hydrocarbon-contaminated territories based on the waste exchange concept.</title>
        <authorList>
            <person name="Krivoruchko A."/>
        </authorList>
    </citation>
    <scope>NUCLEOTIDE SEQUENCE</scope>
    <source>
        <strain evidence="2">IEGM 1279</strain>
    </source>
</reference>
<gene>
    <name evidence="2" type="ORF">R3Q15_00130</name>
</gene>
<organism evidence="2 3">
    <name type="scientific">Gordonia amicalis</name>
    <dbReference type="NCBI Taxonomy" id="89053"/>
    <lineage>
        <taxon>Bacteria</taxon>
        <taxon>Bacillati</taxon>
        <taxon>Actinomycetota</taxon>
        <taxon>Actinomycetes</taxon>
        <taxon>Mycobacteriales</taxon>
        <taxon>Gordoniaceae</taxon>
        <taxon>Gordonia</taxon>
    </lineage>
</organism>
<name>A0AAE4U3P1_9ACTN</name>
<proteinExistence type="predicted"/>
<accession>A0AAE4U3P1</accession>
<evidence type="ECO:0000256" key="1">
    <source>
        <dbReference type="SAM" id="MobiDB-lite"/>
    </source>
</evidence>
<evidence type="ECO:0000313" key="3">
    <source>
        <dbReference type="Proteomes" id="UP001185922"/>
    </source>
</evidence>
<dbReference type="EMBL" id="JAWLKH010000001">
    <property type="protein sequence ID" value="MDV6310320.1"/>
    <property type="molecule type" value="Genomic_DNA"/>
</dbReference>
<sequence length="113" mass="12603">MVTLTTAQAQTALWAIEELRRRRRLVGQPVPPALANLHHHLIMSAHGPSPEPTAPQSKSRPIEGIDAQEAATILGITPRHARRLAADLDAHRIAGRWVYNRHTVTEYAEGRER</sequence>
<comment type="caution">
    <text evidence="2">The sequence shown here is derived from an EMBL/GenBank/DDBJ whole genome shotgun (WGS) entry which is preliminary data.</text>
</comment>
<evidence type="ECO:0000313" key="2">
    <source>
        <dbReference type="EMBL" id="MDV6310320.1"/>
    </source>
</evidence>